<dbReference type="GO" id="GO:0009308">
    <property type="term" value="P:amine metabolic process"/>
    <property type="evidence" value="ECO:0007669"/>
    <property type="project" value="UniProtKB-UniRule"/>
</dbReference>
<keyword evidence="1" id="KW-0560">Oxidoreductase</keyword>
<accession>A0A835HT27</accession>
<comment type="PTM">
    <text evidence="1">Topaquinone (TPQ) is generated by copper-dependent autoxidation of a specific tyrosyl residue.</text>
</comment>
<keyword evidence="1" id="KW-0186">Copper</keyword>
<comment type="cofactor">
    <cofactor evidence="1">
        <name>Cu cation</name>
        <dbReference type="ChEBI" id="CHEBI:23378"/>
    </cofactor>
    <text evidence="1">Contains 1 topaquinone per subunit.</text>
</comment>
<dbReference type="EMBL" id="JADFTS010000006">
    <property type="protein sequence ID" value="KAF9602713.1"/>
    <property type="molecule type" value="Genomic_DNA"/>
</dbReference>
<dbReference type="AlphaFoldDB" id="A0A835HT27"/>
<keyword evidence="1" id="KW-0801">TPQ</keyword>
<keyword evidence="1" id="KW-0479">Metal-binding</keyword>
<dbReference type="InterPro" id="IPR016182">
    <property type="entry name" value="Cu_amine_oxidase_N-reg"/>
</dbReference>
<comment type="caution">
    <text evidence="3">The sequence shown here is derived from an EMBL/GenBank/DDBJ whole genome shotgun (WGS) entry which is preliminary data.</text>
</comment>
<comment type="similarity">
    <text evidence="1">Belongs to the copper/topaquinone oxidase family.</text>
</comment>
<protein>
    <recommendedName>
        <fullName evidence="1">Amine oxidase</fullName>
        <ecNumber evidence="1">1.4.3.-</ecNumber>
    </recommendedName>
</protein>
<dbReference type="InterPro" id="IPR000269">
    <property type="entry name" value="Cu_amine_oxidase"/>
</dbReference>
<dbReference type="SUPFAM" id="SSF54416">
    <property type="entry name" value="Amine oxidase N-terminal region"/>
    <property type="match status" value="1"/>
</dbReference>
<dbReference type="InterPro" id="IPR015802">
    <property type="entry name" value="Cu_amine_oxidase_N3"/>
</dbReference>
<dbReference type="OrthoDB" id="5046242at2759"/>
<dbReference type="Pfam" id="PF02728">
    <property type="entry name" value="Cu_amine_oxidN3"/>
    <property type="match status" value="1"/>
</dbReference>
<evidence type="ECO:0000313" key="4">
    <source>
        <dbReference type="Proteomes" id="UP000631114"/>
    </source>
</evidence>
<name>A0A835HT27_9MAGN</name>
<proteinExistence type="inferred from homology"/>
<dbReference type="PANTHER" id="PTHR10638">
    <property type="entry name" value="COPPER AMINE OXIDASE"/>
    <property type="match status" value="1"/>
</dbReference>
<feature type="domain" description="Copper amine oxidase N3-terminal" evidence="2">
    <location>
        <begin position="259"/>
        <end position="315"/>
    </location>
</feature>
<dbReference type="GO" id="GO:0048038">
    <property type="term" value="F:quinone binding"/>
    <property type="evidence" value="ECO:0007669"/>
    <property type="project" value="InterPro"/>
</dbReference>
<gene>
    <name evidence="3" type="ORF">IFM89_030601</name>
</gene>
<dbReference type="GO" id="GO:0008131">
    <property type="term" value="F:primary methylamine oxidase activity"/>
    <property type="evidence" value="ECO:0007669"/>
    <property type="project" value="InterPro"/>
</dbReference>
<dbReference type="EC" id="1.4.3.-" evidence="1"/>
<dbReference type="Gene3D" id="3.10.450.40">
    <property type="match status" value="2"/>
</dbReference>
<keyword evidence="4" id="KW-1185">Reference proteome</keyword>
<reference evidence="3 4" key="1">
    <citation type="submission" date="2020-10" db="EMBL/GenBank/DDBJ databases">
        <title>The Coptis chinensis genome and diversification of protoberbering-type alkaloids.</title>
        <authorList>
            <person name="Wang B."/>
            <person name="Shu S."/>
            <person name="Song C."/>
            <person name="Liu Y."/>
        </authorList>
    </citation>
    <scope>NUCLEOTIDE SEQUENCE [LARGE SCALE GENOMIC DNA]</scope>
    <source>
        <strain evidence="3">HL-2020</strain>
        <tissue evidence="3">Leaf</tissue>
    </source>
</reference>
<dbReference type="Proteomes" id="UP000631114">
    <property type="component" value="Unassembled WGS sequence"/>
</dbReference>
<sequence length="329" mass="36381">MAIGVAKLIEEAVFVMNENIQRSYTYVGDLLTLDFDAKREYHQFTSKEITIAYGYSSIIESIATVDSEPSPVKLHFEDSSTMVADHVFVTVSSGILKARTQEDPGTCGNEIGAYFSGNDPDKGYQTNDPDVCLPDICSFIEQQITLIVKGDQANYSSVMEHLLQNSNGEYLKGKVSKVRASTPGKMKPRQQSLQFNNIGRRSSLKEMQRGSYKHKRGDPLLPRQAFVIVYFEAKSNVLVVDLGSSQVLSHVVNPDSGYPILTAEDMAIAVNLPLANAEFNKSIIDRGVKINDLKCVPLATGWYGPNEEGRRVINVRISTCGLLKDSRSK</sequence>
<organism evidence="3 4">
    <name type="scientific">Coptis chinensis</name>
    <dbReference type="NCBI Taxonomy" id="261450"/>
    <lineage>
        <taxon>Eukaryota</taxon>
        <taxon>Viridiplantae</taxon>
        <taxon>Streptophyta</taxon>
        <taxon>Embryophyta</taxon>
        <taxon>Tracheophyta</taxon>
        <taxon>Spermatophyta</taxon>
        <taxon>Magnoliopsida</taxon>
        <taxon>Ranunculales</taxon>
        <taxon>Ranunculaceae</taxon>
        <taxon>Coptidoideae</taxon>
        <taxon>Coptis</taxon>
    </lineage>
</organism>
<dbReference type="PANTHER" id="PTHR10638:SF41">
    <property type="entry name" value="AMINE OXIDASE"/>
    <property type="match status" value="1"/>
</dbReference>
<dbReference type="GO" id="GO:0005507">
    <property type="term" value="F:copper ion binding"/>
    <property type="evidence" value="ECO:0007669"/>
    <property type="project" value="InterPro"/>
</dbReference>
<evidence type="ECO:0000259" key="2">
    <source>
        <dbReference type="Pfam" id="PF02728"/>
    </source>
</evidence>
<evidence type="ECO:0000313" key="3">
    <source>
        <dbReference type="EMBL" id="KAF9602713.1"/>
    </source>
</evidence>
<evidence type="ECO:0000256" key="1">
    <source>
        <dbReference type="RuleBase" id="RU000672"/>
    </source>
</evidence>